<dbReference type="OrthoDB" id="948250at2"/>
<dbReference type="Pfam" id="PF00583">
    <property type="entry name" value="Acetyltransf_1"/>
    <property type="match status" value="1"/>
</dbReference>
<evidence type="ECO:0000259" key="1">
    <source>
        <dbReference type="PROSITE" id="PS51186"/>
    </source>
</evidence>
<dbReference type="Gene3D" id="3.40.630.30">
    <property type="match status" value="1"/>
</dbReference>
<gene>
    <name evidence="2" type="ORF">HMPREF1866_02672</name>
</gene>
<dbReference type="PROSITE" id="PS51186">
    <property type="entry name" value="GNAT"/>
    <property type="match status" value="1"/>
</dbReference>
<keyword evidence="3" id="KW-1185">Reference proteome</keyword>
<accession>A0A133ZCI1</accession>
<dbReference type="EMBL" id="LSDA01000141">
    <property type="protein sequence ID" value="KXB53144.1"/>
    <property type="molecule type" value="Genomic_DNA"/>
</dbReference>
<evidence type="ECO:0000313" key="3">
    <source>
        <dbReference type="Proteomes" id="UP000070394"/>
    </source>
</evidence>
<name>A0A133ZCI1_9FIRM</name>
<dbReference type="CDD" id="cd04301">
    <property type="entry name" value="NAT_SF"/>
    <property type="match status" value="1"/>
</dbReference>
<dbReference type="SUPFAM" id="SSF55729">
    <property type="entry name" value="Acyl-CoA N-acyltransferases (Nat)"/>
    <property type="match status" value="1"/>
</dbReference>
<proteinExistence type="predicted"/>
<feature type="domain" description="N-acetyltransferase" evidence="1">
    <location>
        <begin position="3"/>
        <end position="166"/>
    </location>
</feature>
<dbReference type="PATRIC" id="fig|467210.3.peg.2648"/>
<evidence type="ECO:0000313" key="2">
    <source>
        <dbReference type="EMBL" id="KXB53144.1"/>
    </source>
</evidence>
<keyword evidence="2" id="KW-0808">Transferase</keyword>
<dbReference type="InterPro" id="IPR000182">
    <property type="entry name" value="GNAT_dom"/>
</dbReference>
<dbReference type="PANTHER" id="PTHR43415:SF3">
    <property type="entry name" value="GNAT-FAMILY ACETYLTRANSFERASE"/>
    <property type="match status" value="1"/>
</dbReference>
<organism evidence="2 3">
    <name type="scientific">Lachnoanaerobaculum saburreum</name>
    <dbReference type="NCBI Taxonomy" id="467210"/>
    <lineage>
        <taxon>Bacteria</taxon>
        <taxon>Bacillati</taxon>
        <taxon>Bacillota</taxon>
        <taxon>Clostridia</taxon>
        <taxon>Lachnospirales</taxon>
        <taxon>Lachnospiraceae</taxon>
        <taxon>Lachnoanaerobaculum</taxon>
    </lineage>
</organism>
<comment type="caution">
    <text evidence="2">The sequence shown here is derived from an EMBL/GenBank/DDBJ whole genome shotgun (WGS) entry which is preliminary data.</text>
</comment>
<protein>
    <submittedName>
        <fullName evidence="2">Acetyltransferase, GNAT family</fullName>
    </submittedName>
</protein>
<dbReference type="Proteomes" id="UP000070394">
    <property type="component" value="Unassembled WGS sequence"/>
</dbReference>
<dbReference type="AlphaFoldDB" id="A0A133ZCI1"/>
<sequence length="202" mass="23146">MDIIIKEARPEDAVKLIEYTKIVGAQTDNLSFGREGAGDTPEVEEFIKRINLDSKSVMYFAWKNDDIVGCANISGMKRRMSHRANFAISVSKSEWGRGIGSALLEKCISFAKDNEIEIINLDTRSDNFRAISLYKKFGFVKIGRMPAFSKINGEYIDADLMYLDLREKRYNNRKMIKDCNPTPDKFRCGDILYVYLGSRRII</sequence>
<dbReference type="PANTHER" id="PTHR43415">
    <property type="entry name" value="SPERMIDINE N(1)-ACETYLTRANSFERASE"/>
    <property type="match status" value="1"/>
</dbReference>
<dbReference type="STRING" id="467210.HMPREF1866_02672"/>
<reference evidence="3" key="1">
    <citation type="submission" date="2016-01" db="EMBL/GenBank/DDBJ databases">
        <authorList>
            <person name="Mitreva M."/>
            <person name="Pepin K.H."/>
            <person name="Mihindukulasuriya K.A."/>
            <person name="Fulton R."/>
            <person name="Fronick C."/>
            <person name="O'Laughlin M."/>
            <person name="Miner T."/>
            <person name="Herter B."/>
            <person name="Rosa B.A."/>
            <person name="Cordes M."/>
            <person name="Tomlinson C."/>
            <person name="Wollam A."/>
            <person name="Palsikar V.B."/>
            <person name="Mardis E.R."/>
            <person name="Wilson R.K."/>
        </authorList>
    </citation>
    <scope>NUCLEOTIDE SEQUENCE [LARGE SCALE GENOMIC DNA]</scope>
    <source>
        <strain evidence="3">DNF00896</strain>
    </source>
</reference>
<dbReference type="InterPro" id="IPR016181">
    <property type="entry name" value="Acyl_CoA_acyltransferase"/>
</dbReference>
<dbReference type="GO" id="GO:0016747">
    <property type="term" value="F:acyltransferase activity, transferring groups other than amino-acyl groups"/>
    <property type="evidence" value="ECO:0007669"/>
    <property type="project" value="InterPro"/>
</dbReference>